<dbReference type="Proteomes" id="UP001232063">
    <property type="component" value="Unassembled WGS sequence"/>
</dbReference>
<gene>
    <name evidence="2" type="ORF">QNI22_10495</name>
</gene>
<evidence type="ECO:0000256" key="1">
    <source>
        <dbReference type="SAM" id="Phobius"/>
    </source>
</evidence>
<organism evidence="2 3">
    <name type="scientific">Xanthocytophaga agilis</name>
    <dbReference type="NCBI Taxonomy" id="3048010"/>
    <lineage>
        <taxon>Bacteria</taxon>
        <taxon>Pseudomonadati</taxon>
        <taxon>Bacteroidota</taxon>
        <taxon>Cytophagia</taxon>
        <taxon>Cytophagales</taxon>
        <taxon>Rhodocytophagaceae</taxon>
        <taxon>Xanthocytophaga</taxon>
    </lineage>
</organism>
<keyword evidence="3" id="KW-1185">Reference proteome</keyword>
<dbReference type="InterPro" id="IPR025695">
    <property type="entry name" value="DoxX-like"/>
</dbReference>
<reference evidence="2" key="1">
    <citation type="submission" date="2023-05" db="EMBL/GenBank/DDBJ databases">
        <authorList>
            <person name="Zhang X."/>
        </authorList>
    </citation>
    <scope>NUCLEOTIDE SEQUENCE</scope>
    <source>
        <strain evidence="2">BD1B2-1</strain>
    </source>
</reference>
<proteinExistence type="predicted"/>
<evidence type="ECO:0000313" key="2">
    <source>
        <dbReference type="EMBL" id="MDJ1501079.1"/>
    </source>
</evidence>
<keyword evidence="1" id="KW-1133">Transmembrane helix</keyword>
<comment type="caution">
    <text evidence="2">The sequence shown here is derived from an EMBL/GenBank/DDBJ whole genome shotgun (WGS) entry which is preliminary data.</text>
</comment>
<dbReference type="Pfam" id="PF13781">
    <property type="entry name" value="DoxX_3"/>
    <property type="match status" value="1"/>
</dbReference>
<protein>
    <submittedName>
        <fullName evidence="2">DoxX-like family protein</fullName>
    </submittedName>
</protein>
<evidence type="ECO:0000313" key="3">
    <source>
        <dbReference type="Proteomes" id="UP001232063"/>
    </source>
</evidence>
<feature type="transmembrane region" description="Helical" evidence="1">
    <location>
        <begin position="73"/>
        <end position="92"/>
    </location>
</feature>
<dbReference type="EMBL" id="JASJOU010000003">
    <property type="protein sequence ID" value="MDJ1501079.1"/>
    <property type="molecule type" value="Genomic_DNA"/>
</dbReference>
<name>A0AAE3R3U8_9BACT</name>
<keyword evidence="1" id="KW-0812">Transmembrane</keyword>
<dbReference type="RefSeq" id="WP_314510586.1">
    <property type="nucleotide sequence ID" value="NZ_JASJOU010000003.1"/>
</dbReference>
<sequence>MNPGLLFFLRLVLCLNWLYQGLYLKLIKVDKHHLDVVKGLGEGILSAQQFLWIIGIGETILALGILSGLYYRFVSWFQIGLILLMNIIGILFSGAIEAPIGLLITNLPLLCCAYIIGKYGPGKLL</sequence>
<feature type="transmembrane region" description="Helical" evidence="1">
    <location>
        <begin position="44"/>
        <end position="66"/>
    </location>
</feature>
<keyword evidence="1" id="KW-0472">Membrane</keyword>
<feature type="transmembrane region" description="Helical" evidence="1">
    <location>
        <begin position="98"/>
        <end position="117"/>
    </location>
</feature>
<dbReference type="AlphaFoldDB" id="A0AAE3R3U8"/>
<accession>A0AAE3R3U8</accession>